<name>A0A437U9V7_9FLAO</name>
<dbReference type="Pfam" id="PF04357">
    <property type="entry name" value="TamB"/>
    <property type="match status" value="1"/>
</dbReference>
<dbReference type="PANTHER" id="PTHR36985">
    <property type="entry name" value="TRANSLOCATION AND ASSEMBLY MODULE SUBUNIT TAMB"/>
    <property type="match status" value="1"/>
</dbReference>
<accession>A0A437U9V7</accession>
<evidence type="ECO:0000256" key="1">
    <source>
        <dbReference type="ARBA" id="ARBA00004167"/>
    </source>
</evidence>
<dbReference type="InterPro" id="IPR007452">
    <property type="entry name" value="TamB_C"/>
</dbReference>
<sequence>MEEQEGEVKKNKKRLWITILKCKMYFFLGLVLLLLTLVIALSMPSVQTRLGQYATAFLNEEFGTDITVQEANFTVFGGVKLKKVFIKDYKKDTLFHINVLKTNILDLKKLIDGDLHFGEVRMDGLTFKIRNYKGERDTNLDKFIELFDDGTPSTSKKKFLMTIKNIHLINSAFYYWDDNMRDPLVFSAKKLNAETHKFKILGPDVTTQIDEMSFVDNRGIEIEESSSNFTYTKKNIHLAELKLKTSESNLIGDVELRYDRKDFADFNNKVLFDVKIQEGIISSNDLNKFYGEFGKNLKYKVKGKLLGTLNNFFTKRLVLLDDFGSQIRGDFRFKNLFSKKKNAYYVKGYFTKITSTYDHLTKILPNILGKKLPTNFKKLGTFSLNGQAEINFKNLKANVSLVSALGIAKTNLVMTNINNIDNATYVGNVKLTEFDLGKFLNRKDLGIVNLDTAVDGKGFTEKYLNTKIKGTVQSIYYNKYNYKNIVVDGEMNKSVFEGSIKANDPNLVMDFDGFLDLTRKENKYEFHAKVEYANLKKINLYTSDAVSVFRGDVRMNLQGNSIDNIYGNVYINKTSYENPKETYFFDDFIVQSTFEKDGFRTITINSPDIVEGKVEGRFKFKELPDLVENSLGSLYANYSPNKVSKGQFMKFDFNVYSKLIEIFYPEISLGENTFMKGEINSNEGLFKLNFKSPKIKAYDNEFDNISVDIDNKNPLYNAYVEMDSIKTKHYKVSKMSLINITSNDTLFVRTEFKGGDKAEDFYNLNLYHTIDQNNKSVVGIKKSEINFKNYLWFLNEKEEDNNKIVFNKKLTDFSIEKIALSHKNQAMELMGVLRDSTYKDLRLSFKDVELDKITPAIDSLRLKGKVNGNIDFKQEKSIYEPASELTIDDFRINNLPLGKFDIAVTGDDSFRNFKINSVLNNKGNDILKTEGSLYFQGKKTLMDLDVRLKDFDLSFFTPMGADIITDIRGLASGSAKFEGDIYNPEINGRLYLNQSGIKVPYLNTDYNFGNNSIVEVTENQFSFRDIKVTDTKFKTTGTMDGWVKHNKLSDWYLNFNINSDRIVVLDTKDHEDALYYGTAYMDGKASIKGPTNALVINVNASSAEGSSLKIPINDDQASSEKKYIKFINSKNISDNVKSKEKDYSGLELKFELDITPVAEIEVIINKNNGHGLKGRGRGSLLMEINTLGKFNMWGDFQVYDGVYNFKYGGFIDKKIKVKNGGYISWDGDPLNATLNMEAIYKTEANPSILLDNPSFNKKIPTEVVIKLTDKLTNPKPDIFINFPTVNSVLRSEIDYKLNDFDTRQKQALSLISSGSFLSDKGVVENVISGNILERANSLFDELFANDERFKLGLNYVQNDRLNQETTTGGRVGFTVSTQISDKITINGKFGVPVGGINESVVVGDVEVQLRLNEDGSLKARVFNRENDITYLGQGGIGYTQGLGLSYEVDFNTFKELMYKVFNSKKIKDQRKSDQQKDQIPDSDLLPEIIQFTEKRNKKSSEKRKEDEDRIPELN</sequence>
<reference evidence="8" key="1">
    <citation type="submission" date="2018-12" db="EMBL/GenBank/DDBJ databases">
        <title>Draft genome sequence of Flaovobacterium columnare ARS1 isolated from channel catfish in Alabama.</title>
        <authorList>
            <person name="Cai W."/>
            <person name="Arias C."/>
        </authorList>
    </citation>
    <scope>NUCLEOTIDE SEQUENCE [LARGE SCALE GENOMIC DNA]</scope>
    <source>
        <strain evidence="8">ARS1</strain>
    </source>
</reference>
<feature type="transmembrane region" description="Helical" evidence="6">
    <location>
        <begin position="24"/>
        <end position="43"/>
    </location>
</feature>
<feature type="domain" description="Translocation and assembly module TamB C-terminal" evidence="7">
    <location>
        <begin position="1033"/>
        <end position="1450"/>
    </location>
</feature>
<dbReference type="GO" id="GO:0009306">
    <property type="term" value="P:protein secretion"/>
    <property type="evidence" value="ECO:0007669"/>
    <property type="project" value="InterPro"/>
</dbReference>
<evidence type="ECO:0000256" key="4">
    <source>
        <dbReference type="ARBA" id="ARBA00023136"/>
    </source>
</evidence>
<evidence type="ECO:0000256" key="5">
    <source>
        <dbReference type="SAM" id="MobiDB-lite"/>
    </source>
</evidence>
<keyword evidence="4 6" id="KW-0472">Membrane</keyword>
<dbReference type="Proteomes" id="UP000288951">
    <property type="component" value="Unassembled WGS sequence"/>
</dbReference>
<gene>
    <name evidence="8" type="ORF">EH230_05540</name>
</gene>
<keyword evidence="9" id="KW-1185">Reference proteome</keyword>
<evidence type="ECO:0000313" key="9">
    <source>
        <dbReference type="Proteomes" id="UP000288951"/>
    </source>
</evidence>
<evidence type="ECO:0000313" key="8">
    <source>
        <dbReference type="EMBL" id="RVU90406.1"/>
    </source>
</evidence>
<protein>
    <submittedName>
        <fullName evidence="8">Translocation/assembly module TamB</fullName>
    </submittedName>
</protein>
<comment type="subcellular location">
    <subcellularLocation>
        <location evidence="1">Membrane</location>
        <topology evidence="1">Single-pass membrane protein</topology>
    </subcellularLocation>
</comment>
<dbReference type="GO" id="GO:0005886">
    <property type="term" value="C:plasma membrane"/>
    <property type="evidence" value="ECO:0007669"/>
    <property type="project" value="InterPro"/>
</dbReference>
<feature type="compositionally biased region" description="Basic and acidic residues" evidence="5">
    <location>
        <begin position="1492"/>
        <end position="1514"/>
    </location>
</feature>
<keyword evidence="3 6" id="KW-1133">Transmembrane helix</keyword>
<proteinExistence type="predicted"/>
<evidence type="ECO:0000256" key="3">
    <source>
        <dbReference type="ARBA" id="ARBA00022989"/>
    </source>
</evidence>
<dbReference type="OrthoDB" id="680700at2"/>
<feature type="compositionally biased region" description="Basic and acidic residues" evidence="5">
    <location>
        <begin position="1467"/>
        <end position="1479"/>
    </location>
</feature>
<dbReference type="PANTHER" id="PTHR36985:SF1">
    <property type="entry name" value="TRANSLOCATION AND ASSEMBLY MODULE SUBUNIT TAMB"/>
    <property type="match status" value="1"/>
</dbReference>
<feature type="region of interest" description="Disordered" evidence="5">
    <location>
        <begin position="1467"/>
        <end position="1514"/>
    </location>
</feature>
<comment type="caution">
    <text evidence="8">The sequence shown here is derived from an EMBL/GenBank/DDBJ whole genome shotgun (WGS) entry which is preliminary data.</text>
</comment>
<evidence type="ECO:0000256" key="6">
    <source>
        <dbReference type="SAM" id="Phobius"/>
    </source>
</evidence>
<keyword evidence="2 6" id="KW-0812">Transmembrane</keyword>
<dbReference type="EMBL" id="RQSM01000003">
    <property type="protein sequence ID" value="RVU90406.1"/>
    <property type="molecule type" value="Genomic_DNA"/>
</dbReference>
<organism evidence="8 9">
    <name type="scientific">Flavobacterium columnare</name>
    <dbReference type="NCBI Taxonomy" id="996"/>
    <lineage>
        <taxon>Bacteria</taxon>
        <taxon>Pseudomonadati</taxon>
        <taxon>Bacteroidota</taxon>
        <taxon>Flavobacteriia</taxon>
        <taxon>Flavobacteriales</taxon>
        <taxon>Flavobacteriaceae</taxon>
        <taxon>Flavobacterium</taxon>
    </lineage>
</organism>
<evidence type="ECO:0000259" key="7">
    <source>
        <dbReference type="Pfam" id="PF04357"/>
    </source>
</evidence>
<evidence type="ECO:0000256" key="2">
    <source>
        <dbReference type="ARBA" id="ARBA00022692"/>
    </source>
</evidence>